<sequence length="507" mass="54056">MFTCTMIAESRCASVQLAAMALTVRDVLAEPDLGIGLVSGEPDALTRPVRWVAVTELADPRPFLTGGELVLTTGLRQRGAASQREFVRRLAERDIAALGFGVGLSHPQVPAGTLEAARAAGMVVLAVPYETPFIAVDRFVADRVLGEHFGRVQRLLDNHDVLARALLSGQGMGALVAALRQMIDAPVMVADQQGTVLASAPAKAAWPVEQLGRLSRTAATQDLTVYPVEVENFVVAYLCTRRSADVLPYAVSLVGLEVARRQAVLSGQRQLAGQVLADVVRGTVTAADADRRLGTYGIQAAGSHAIVLAIPEEQPRGSELIRRLTYSPLPLPEVVTAVVDGSLVAVLPAGQPADEAAHLLHGQVRQLGGQARIGIGGWYAGVSGLRWSYYEAREAASRGLGVNERAPMSLSGLILASEDVPLRDLAADVLRPLVDFDAAHDGALIVTLRAFLDANGSVGTVAQRLILHRNTVRYRIAQIEKLTDRSLADTADRVQFWLALTAARLTE</sequence>
<dbReference type="Pfam" id="PF13556">
    <property type="entry name" value="HTH_30"/>
    <property type="match status" value="1"/>
</dbReference>
<dbReference type="InterPro" id="IPR041522">
    <property type="entry name" value="CdaR_GGDEF"/>
</dbReference>
<evidence type="ECO:0000259" key="4">
    <source>
        <dbReference type="Pfam" id="PF17853"/>
    </source>
</evidence>
<feature type="domain" description="Purine catabolism PurC-like" evidence="2">
    <location>
        <begin position="26"/>
        <end position="141"/>
    </location>
</feature>
<proteinExistence type="inferred from homology"/>
<dbReference type="Pfam" id="PF17853">
    <property type="entry name" value="GGDEF_2"/>
    <property type="match status" value="1"/>
</dbReference>
<organism evidence="5 6">
    <name type="scientific">Fodinicola feengrottensis</name>
    <dbReference type="NCBI Taxonomy" id="435914"/>
    <lineage>
        <taxon>Bacteria</taxon>
        <taxon>Bacillati</taxon>
        <taxon>Actinomycetota</taxon>
        <taxon>Actinomycetes</taxon>
        <taxon>Mycobacteriales</taxon>
        <taxon>Fodinicola</taxon>
    </lineage>
</organism>
<evidence type="ECO:0000256" key="1">
    <source>
        <dbReference type="ARBA" id="ARBA00006754"/>
    </source>
</evidence>
<name>A0ABN2GAC3_9ACTN</name>
<dbReference type="Pfam" id="PF07905">
    <property type="entry name" value="PucR"/>
    <property type="match status" value="1"/>
</dbReference>
<dbReference type="Gene3D" id="1.10.10.2840">
    <property type="entry name" value="PucR C-terminal helix-turn-helix domain"/>
    <property type="match status" value="1"/>
</dbReference>
<dbReference type="EMBL" id="BAAANY010000005">
    <property type="protein sequence ID" value="GAA1667504.1"/>
    <property type="molecule type" value="Genomic_DNA"/>
</dbReference>
<dbReference type="PANTHER" id="PTHR33744">
    <property type="entry name" value="CARBOHYDRATE DIACID REGULATOR"/>
    <property type="match status" value="1"/>
</dbReference>
<comment type="similarity">
    <text evidence="1">Belongs to the CdaR family.</text>
</comment>
<dbReference type="InterPro" id="IPR051448">
    <property type="entry name" value="CdaR-like_regulators"/>
</dbReference>
<feature type="domain" description="CdaR GGDEF-like" evidence="4">
    <location>
        <begin position="282"/>
        <end position="396"/>
    </location>
</feature>
<reference evidence="5 6" key="1">
    <citation type="journal article" date="2019" name="Int. J. Syst. Evol. Microbiol.">
        <title>The Global Catalogue of Microorganisms (GCM) 10K type strain sequencing project: providing services to taxonomists for standard genome sequencing and annotation.</title>
        <authorList>
            <consortium name="The Broad Institute Genomics Platform"/>
            <consortium name="The Broad Institute Genome Sequencing Center for Infectious Disease"/>
            <person name="Wu L."/>
            <person name="Ma J."/>
        </authorList>
    </citation>
    <scope>NUCLEOTIDE SEQUENCE [LARGE SCALE GENOMIC DNA]</scope>
    <source>
        <strain evidence="5 6">JCM 14718</strain>
    </source>
</reference>
<protein>
    <submittedName>
        <fullName evidence="5">PucR family transcriptional regulator</fullName>
    </submittedName>
</protein>
<dbReference type="InterPro" id="IPR042070">
    <property type="entry name" value="PucR_C-HTH_sf"/>
</dbReference>
<gene>
    <name evidence="5" type="ORF">GCM10009765_16200</name>
</gene>
<dbReference type="InterPro" id="IPR012914">
    <property type="entry name" value="PucR_dom"/>
</dbReference>
<feature type="domain" description="PucR C-terminal helix-turn-helix" evidence="3">
    <location>
        <begin position="444"/>
        <end position="502"/>
    </location>
</feature>
<evidence type="ECO:0000313" key="6">
    <source>
        <dbReference type="Proteomes" id="UP001500618"/>
    </source>
</evidence>
<dbReference type="Proteomes" id="UP001500618">
    <property type="component" value="Unassembled WGS sequence"/>
</dbReference>
<dbReference type="InterPro" id="IPR025736">
    <property type="entry name" value="PucR_C-HTH_dom"/>
</dbReference>
<evidence type="ECO:0000259" key="3">
    <source>
        <dbReference type="Pfam" id="PF13556"/>
    </source>
</evidence>
<evidence type="ECO:0000313" key="5">
    <source>
        <dbReference type="EMBL" id="GAA1667504.1"/>
    </source>
</evidence>
<evidence type="ECO:0000259" key="2">
    <source>
        <dbReference type="Pfam" id="PF07905"/>
    </source>
</evidence>
<dbReference type="PANTHER" id="PTHR33744:SF7">
    <property type="entry name" value="PUCR FAMILY TRANSCRIPTIONAL REGULATOR"/>
    <property type="match status" value="1"/>
</dbReference>
<keyword evidence="6" id="KW-1185">Reference proteome</keyword>
<comment type="caution">
    <text evidence="5">The sequence shown here is derived from an EMBL/GenBank/DDBJ whole genome shotgun (WGS) entry which is preliminary data.</text>
</comment>
<accession>A0ABN2GAC3</accession>